<dbReference type="SUPFAM" id="SSF46785">
    <property type="entry name" value="Winged helix' DNA-binding domain"/>
    <property type="match status" value="2"/>
</dbReference>
<evidence type="ECO:0000259" key="2">
    <source>
        <dbReference type="Pfam" id="PF01051"/>
    </source>
</evidence>
<dbReference type="InterPro" id="IPR036390">
    <property type="entry name" value="WH_DNA-bd_sf"/>
</dbReference>
<dbReference type="OrthoDB" id="5323517at2"/>
<protein>
    <submittedName>
        <fullName evidence="3">RepB family plasmid replication initiator protein</fullName>
    </submittedName>
</protein>
<comment type="similarity">
    <text evidence="1">Belongs to the initiator RepB protein family.</text>
</comment>
<evidence type="ECO:0000313" key="4">
    <source>
        <dbReference type="Proteomes" id="UP000029878"/>
    </source>
</evidence>
<dbReference type="Pfam" id="PF01051">
    <property type="entry name" value="Rep3_N"/>
    <property type="match status" value="1"/>
</dbReference>
<dbReference type="Pfam" id="PF21205">
    <property type="entry name" value="Rep3_C"/>
    <property type="match status" value="1"/>
</dbReference>
<accession>A0A4U8S0Z0</accession>
<dbReference type="GO" id="GO:0003887">
    <property type="term" value="F:DNA-directed DNA polymerase activity"/>
    <property type="evidence" value="ECO:0007669"/>
    <property type="project" value="InterPro"/>
</dbReference>
<evidence type="ECO:0000313" key="3">
    <source>
        <dbReference type="EMBL" id="TLD79320.1"/>
    </source>
</evidence>
<dbReference type="GO" id="GO:0006270">
    <property type="term" value="P:DNA replication initiation"/>
    <property type="evidence" value="ECO:0007669"/>
    <property type="project" value="InterPro"/>
</dbReference>
<feature type="domain" description="Initiator Rep protein WH1" evidence="2">
    <location>
        <begin position="3"/>
        <end position="158"/>
    </location>
</feature>
<dbReference type="Proteomes" id="UP000029878">
    <property type="component" value="Unassembled WGS sequence"/>
</dbReference>
<sequence length="357" mass="42716">MVVTQDNKFVYAKYNMSANEMKFFMWIVGQINNQKDQLFQICEVPLNQVIDIWQWNKNRVLQIDYAYIREICHSMSKKVYIEDFKLLDEKTMKQKNCFKIMPLFQWISYKDGESCVSYKLNDSLMEYLLDLKHNFTQIKFKDIQQMKSAYSIRIYTMLVSELKQNRQNLKISVAVLQNILEVPKSLEIWDNFKQKVLNQATKDINGRSNIILLEIKTFKTGRKITEIECIFDYKNNDKRILRDKTKQKHFNDKIIEVLDTYSGKSFFFEKLGGTFQYYGWKYANEDINQIVAVFERISDKKFFYIAVKNFKNDINILEQCKNKAEELFYISQAKEIQQSKEFLQNLLGGKTQLFQRI</sequence>
<organism evidence="3 4">
    <name type="scientific">Helicobacter trogontum</name>
    <dbReference type="NCBI Taxonomy" id="50960"/>
    <lineage>
        <taxon>Bacteria</taxon>
        <taxon>Pseudomonadati</taxon>
        <taxon>Campylobacterota</taxon>
        <taxon>Epsilonproteobacteria</taxon>
        <taxon>Campylobacterales</taxon>
        <taxon>Helicobacteraceae</taxon>
        <taxon>Helicobacter</taxon>
    </lineage>
</organism>
<comment type="caution">
    <text evidence="3">The sequence shown here is derived from an EMBL/GenBank/DDBJ whole genome shotgun (WGS) entry which is preliminary data.</text>
</comment>
<dbReference type="AlphaFoldDB" id="A0A4U8S0Z0"/>
<gene>
    <name evidence="3" type="ORF">LS81_010785</name>
</gene>
<dbReference type="EMBL" id="JRPL02000074">
    <property type="protein sequence ID" value="TLD79320.1"/>
    <property type="molecule type" value="Genomic_DNA"/>
</dbReference>
<dbReference type="InterPro" id="IPR036388">
    <property type="entry name" value="WH-like_DNA-bd_sf"/>
</dbReference>
<dbReference type="Gene3D" id="1.10.10.10">
    <property type="entry name" value="Winged helix-like DNA-binding domain superfamily/Winged helix DNA-binding domain"/>
    <property type="match status" value="2"/>
</dbReference>
<evidence type="ECO:0000256" key="1">
    <source>
        <dbReference type="ARBA" id="ARBA00038283"/>
    </source>
</evidence>
<reference evidence="3 4" key="1">
    <citation type="journal article" date="2014" name="Genome Announc.">
        <title>Draft genome sequences of eight enterohepatic helicobacter species isolated from both laboratory and wild rodents.</title>
        <authorList>
            <person name="Sheh A."/>
            <person name="Shen Z."/>
            <person name="Fox J.G."/>
        </authorList>
    </citation>
    <scope>NUCLEOTIDE SEQUENCE [LARGE SCALE GENOMIC DNA]</scope>
    <source>
        <strain evidence="3 4">ATCC 700114</strain>
    </source>
</reference>
<name>A0A4U8S0Z0_9HELI</name>
<proteinExistence type="inferred from homology"/>
<dbReference type="InterPro" id="IPR000525">
    <property type="entry name" value="Initiator_Rep_WH1"/>
</dbReference>